<proteinExistence type="predicted"/>
<evidence type="ECO:0000313" key="2">
    <source>
        <dbReference type="Proteomes" id="UP001062846"/>
    </source>
</evidence>
<reference evidence="1" key="1">
    <citation type="submission" date="2022-02" db="EMBL/GenBank/DDBJ databases">
        <title>Plant Genome Project.</title>
        <authorList>
            <person name="Zhang R.-G."/>
        </authorList>
    </citation>
    <scope>NUCLEOTIDE SEQUENCE</scope>
    <source>
        <strain evidence="1">AT1</strain>
    </source>
</reference>
<keyword evidence="2" id="KW-1185">Reference proteome</keyword>
<comment type="caution">
    <text evidence="1">The sequence shown here is derived from an EMBL/GenBank/DDBJ whole genome shotgun (WGS) entry which is preliminary data.</text>
</comment>
<gene>
    <name evidence="1" type="ORF">RHMOL_Rhmol13G0081000</name>
</gene>
<protein>
    <submittedName>
        <fullName evidence="1">Uncharacterized protein</fullName>
    </submittedName>
</protein>
<name>A0ACC0L5B2_RHOML</name>
<accession>A0ACC0L5B2</accession>
<dbReference type="EMBL" id="CM046400">
    <property type="protein sequence ID" value="KAI8523524.1"/>
    <property type="molecule type" value="Genomic_DNA"/>
</dbReference>
<sequence length="732" mass="80943">MWRVDSVASAGSEQVHGDSQARKAQMMLKARICPQIQSPKSPVAVRPNRAVFQQRPPSATKLWYSLSKTLAEKAAWEFAKEKGLDVVVVNPGTVMGPILPPTLNASMLMLLRLLQGCTETYENVFMGSIHVKDVALAHVMVYENTSATGRHMCVEAISHYGDFAAMAEELYPEYNIPRLPKDTQPGLLRSKNASTKLMDLDDEKETKHLESLEGAESRLRLFQIDLLDYDSLVAAVNGATGVFHLASPCIVDEVKDPENELLAPAIKGTNNVLTAAKELGVRRVVVTSSISAITPSPYWPADKVKNEDCWTDVDYCKQNGLWYPLSKTLAEKAAWEFAKEKGLDVVVVNPGTVMGPVLPPTLNASMLMLLRLLQGCTETYENFFMGSIHVKDVALAHILVYENTSATGRHMCVEAISHYGDFAAMVAELYPEYNIPSGGLVVSHLLPKYRFPISMGSSRRRVSSPVVSLLFSHHPLLLLLLLITATCPTVAALSSSNFPSVSAGASEDKGKVALDLYYETLCPYCSNFIVNYLDKLFDSGLISAVDLNLIPYGNAKIGSNATITCQHGPVECLLNTIEACAISVWPDLIKHFSFIYCVETLVYEHKYAEWETCYDKLGLDATPVTECYTSGYGEELELQYAAETNTLQPPHEYVPWVVVDGQPLYDDYENFISYICEAYKGTTLPNACSALSLNTIQKKKRNTRAPVCYREDATKLFSSRIRSAITSWLDRS</sequence>
<evidence type="ECO:0000313" key="1">
    <source>
        <dbReference type="EMBL" id="KAI8523524.1"/>
    </source>
</evidence>
<dbReference type="Proteomes" id="UP001062846">
    <property type="component" value="Chromosome 13"/>
</dbReference>
<organism evidence="1 2">
    <name type="scientific">Rhododendron molle</name>
    <name type="common">Chinese azalea</name>
    <name type="synonym">Azalea mollis</name>
    <dbReference type="NCBI Taxonomy" id="49168"/>
    <lineage>
        <taxon>Eukaryota</taxon>
        <taxon>Viridiplantae</taxon>
        <taxon>Streptophyta</taxon>
        <taxon>Embryophyta</taxon>
        <taxon>Tracheophyta</taxon>
        <taxon>Spermatophyta</taxon>
        <taxon>Magnoliopsida</taxon>
        <taxon>eudicotyledons</taxon>
        <taxon>Gunneridae</taxon>
        <taxon>Pentapetalae</taxon>
        <taxon>asterids</taxon>
        <taxon>Ericales</taxon>
        <taxon>Ericaceae</taxon>
        <taxon>Ericoideae</taxon>
        <taxon>Rhodoreae</taxon>
        <taxon>Rhododendron</taxon>
    </lineage>
</organism>